<dbReference type="AlphaFoldDB" id="A0A0U4CPY3"/>
<dbReference type="EMBL" id="CP011502">
    <property type="protein sequence ID" value="ALX04700.1"/>
    <property type="molecule type" value="Genomic_DNA"/>
</dbReference>
<protein>
    <submittedName>
        <fullName evidence="2">Uncharacterized protein</fullName>
    </submittedName>
</protein>
<feature type="transmembrane region" description="Helical" evidence="1">
    <location>
        <begin position="502"/>
        <end position="522"/>
    </location>
</feature>
<dbReference type="KEGG" id="aer:AERYTH_08340"/>
<feature type="transmembrane region" description="Helical" evidence="1">
    <location>
        <begin position="935"/>
        <end position="952"/>
    </location>
</feature>
<evidence type="ECO:0000313" key="2">
    <source>
        <dbReference type="EMBL" id="ALX04700.1"/>
    </source>
</evidence>
<feature type="transmembrane region" description="Helical" evidence="1">
    <location>
        <begin position="294"/>
        <end position="312"/>
    </location>
</feature>
<gene>
    <name evidence="2" type="ORF">AERYTH_08340</name>
</gene>
<feature type="transmembrane region" description="Helical" evidence="1">
    <location>
        <begin position="1012"/>
        <end position="1029"/>
    </location>
</feature>
<feature type="transmembrane region" description="Helical" evidence="1">
    <location>
        <begin position="964"/>
        <end position="981"/>
    </location>
</feature>
<keyword evidence="1" id="KW-1133">Transmembrane helix</keyword>
<feature type="transmembrane region" description="Helical" evidence="1">
    <location>
        <begin position="451"/>
        <end position="469"/>
    </location>
</feature>
<feature type="transmembrane region" description="Helical" evidence="1">
    <location>
        <begin position="628"/>
        <end position="647"/>
    </location>
</feature>
<feature type="transmembrane region" description="Helical" evidence="1">
    <location>
        <begin position="883"/>
        <end position="902"/>
    </location>
</feature>
<feature type="transmembrane region" description="Helical" evidence="1">
    <location>
        <begin position="653"/>
        <end position="674"/>
    </location>
</feature>
<keyword evidence="3" id="KW-1185">Reference proteome</keyword>
<feature type="transmembrane region" description="Helical" evidence="1">
    <location>
        <begin position="374"/>
        <end position="391"/>
    </location>
</feature>
<feature type="transmembrane region" description="Helical" evidence="1">
    <location>
        <begin position="91"/>
        <end position="112"/>
    </location>
</feature>
<dbReference type="STRING" id="2041.AERYTH_08340"/>
<feature type="transmembrane region" description="Helical" evidence="1">
    <location>
        <begin position="603"/>
        <end position="621"/>
    </location>
</feature>
<keyword evidence="1" id="KW-0812">Transmembrane</keyword>
<feature type="transmembrane region" description="Helical" evidence="1">
    <location>
        <begin position="681"/>
        <end position="701"/>
    </location>
</feature>
<feature type="transmembrane region" description="Helical" evidence="1">
    <location>
        <begin position="553"/>
        <end position="571"/>
    </location>
</feature>
<feature type="transmembrane region" description="Helical" evidence="1">
    <location>
        <begin position="988"/>
        <end position="1006"/>
    </location>
</feature>
<feature type="transmembrane region" description="Helical" evidence="1">
    <location>
        <begin position="735"/>
        <end position="752"/>
    </location>
</feature>
<feature type="transmembrane region" description="Helical" evidence="1">
    <location>
        <begin position="346"/>
        <end position="367"/>
    </location>
</feature>
<feature type="transmembrane region" description="Helical" evidence="1">
    <location>
        <begin position="476"/>
        <end position="496"/>
    </location>
</feature>
<organism evidence="2 3">
    <name type="scientific">Aeromicrobium erythreum</name>
    <dbReference type="NCBI Taxonomy" id="2041"/>
    <lineage>
        <taxon>Bacteria</taxon>
        <taxon>Bacillati</taxon>
        <taxon>Actinomycetota</taxon>
        <taxon>Actinomycetes</taxon>
        <taxon>Propionibacteriales</taxon>
        <taxon>Nocardioidaceae</taxon>
        <taxon>Aeromicrobium</taxon>
    </lineage>
</organism>
<dbReference type="Proteomes" id="UP000067689">
    <property type="component" value="Chromosome"/>
</dbReference>
<proteinExistence type="predicted"/>
<evidence type="ECO:0000313" key="3">
    <source>
        <dbReference type="Proteomes" id="UP000067689"/>
    </source>
</evidence>
<reference evidence="2 3" key="1">
    <citation type="journal article" date="1991" name="Int. J. Syst. Bacteriol.">
        <title>Description of the erythromycin-producing bacterium Arthrobacter sp. strain NRRL B-3381 as Aeromicrobium erythreum gen. nov., sp. nov.</title>
        <authorList>
            <person name="Miller E.S."/>
            <person name="Woese C.R."/>
            <person name="Brenner S."/>
        </authorList>
    </citation>
    <scope>NUCLEOTIDE SEQUENCE [LARGE SCALE GENOMIC DNA]</scope>
    <source>
        <strain evidence="2 3">AR18</strain>
    </source>
</reference>
<feature type="transmembrane region" description="Helical" evidence="1">
    <location>
        <begin position="177"/>
        <end position="198"/>
    </location>
</feature>
<feature type="transmembrane region" description="Helical" evidence="1">
    <location>
        <begin position="242"/>
        <end position="260"/>
    </location>
</feature>
<dbReference type="PATRIC" id="fig|2041.4.peg.1749"/>
<feature type="transmembrane region" description="Helical" evidence="1">
    <location>
        <begin position="151"/>
        <end position="170"/>
    </location>
</feature>
<dbReference type="InterPro" id="IPR058062">
    <property type="entry name" value="SCO7613_C"/>
</dbReference>
<feature type="transmembrane region" description="Helical" evidence="1">
    <location>
        <begin position="210"/>
        <end position="230"/>
    </location>
</feature>
<feature type="transmembrane region" description="Helical" evidence="1">
    <location>
        <begin position="124"/>
        <end position="145"/>
    </location>
</feature>
<keyword evidence="1" id="KW-0472">Membrane</keyword>
<feature type="transmembrane region" description="Helical" evidence="1">
    <location>
        <begin position="266"/>
        <end position="282"/>
    </location>
</feature>
<feature type="transmembrane region" description="Helical" evidence="1">
    <location>
        <begin position="858"/>
        <end position="878"/>
    </location>
</feature>
<evidence type="ECO:0000256" key="1">
    <source>
        <dbReference type="SAM" id="Phobius"/>
    </source>
</evidence>
<feature type="transmembrane region" description="Helical" evidence="1">
    <location>
        <begin position="807"/>
        <end position="827"/>
    </location>
</feature>
<feature type="transmembrane region" description="Helical" evidence="1">
    <location>
        <begin position="397"/>
        <end position="415"/>
    </location>
</feature>
<feature type="transmembrane region" description="Helical" evidence="1">
    <location>
        <begin position="834"/>
        <end position="852"/>
    </location>
</feature>
<sequence>MGTVLLALGALALLVAGAIFITVYWGPMGILGRALVLLAATAVAGGVAAVVTRRRLRASAEALWTVFLGLFTLDWFAARDQGLLGLDTLPGAPWDLLWCAVVVLTTAGIVRLGRRTLDDARELVVVSVLGGLAGAVAAVRVAVVLDDGGARPFWSATAALVVAVLVGAALHRATARVGAWVALAAGGVAALVAVVLALVDAVAHPALGDLVGGAHGVPLAIVTAVAAGAASLGRLPAPARTVSAGAALSTLTLLAALPAWSAAPQYGALLVLAAVAVPAVWVPGRAPWARGARAAGVAPSLLVALALFPWGAQLLAVVGEALSTTGGHRIDHPLTTFDVPGTDRPWLAWTLGAAATLVVLGAARWRVVGRLRPWAPGAATSVAVVTAWSVLADAGPSAVLLAGSVVAGALVLWAVTTFGTRAGRPTPWWWVAVATLAVAPALALDAPWACVVVWAAATLGLVVVALVRAPRLRSGVALGLAAAWGPGTAGELVVALDGDAQVRLAALVAAIVLTFLVGVLLVDDVARRTGVETGLAAALLVTVATSAAEVSPVAGAVAALTLGATLALVAAAPHGRRVAHPALAATAAVVADLLVAGDWSTAWWVWGVSALVAVVAARAARPAPVREVLAAVATVHVGIALVPPAQLTDLGTGATGVVLAAAAALALVVSGVGLRDRTGRLGVEGGSGLLALGGVLVAAAVVDVDVVWLVATLLLPAVAAVLVSLLVADRAVLRAVGGVLATVAVVVCIGDWETAVVAWPLAAVLLGVCALPDDGPPWRDLAASAAAVTAIASTVPVLELVDAPATVASLTVLLAALVVGAGASALLDDRRGRRGVELAAVTALLVTVLWAAGTTSLAWLALLLTLLGATLVLVSLLVPDRAVLRWVATVPLGIAYVLRLVASDVGVVEAYTVPFALVLLGAGAWVLLRTEPPRSTVVALGPGLVLGLLPSLPQALLAPTSPRGLALGLVSLAVLALGVRLRWLAPFVAGAVLVGLLLLVQLGPVAVALPRWILIAAAGVSMLGVGMTWESRVRDGRAAARWIGAMR</sequence>
<feature type="transmembrane region" description="Helical" evidence="1">
    <location>
        <begin position="427"/>
        <end position="445"/>
    </location>
</feature>
<dbReference type="NCBIfam" id="NF047321">
    <property type="entry name" value="SCO7613_CTERM"/>
    <property type="match status" value="1"/>
</dbReference>
<feature type="transmembrane region" description="Helical" evidence="1">
    <location>
        <begin position="62"/>
        <end position="79"/>
    </location>
</feature>
<feature type="transmembrane region" description="Helical" evidence="1">
    <location>
        <begin position="30"/>
        <end position="50"/>
    </location>
</feature>
<feature type="transmembrane region" description="Helical" evidence="1">
    <location>
        <begin position="707"/>
        <end position="728"/>
    </location>
</feature>
<feature type="transmembrane region" description="Helical" evidence="1">
    <location>
        <begin position="908"/>
        <end position="928"/>
    </location>
</feature>
<name>A0A0U4CPY3_9ACTN</name>
<accession>A0A0U4CPY3</accession>